<keyword evidence="2" id="KW-0812">Transmembrane</keyword>
<comment type="caution">
    <text evidence="3">The sequence shown here is derived from an EMBL/GenBank/DDBJ whole genome shotgun (WGS) entry which is preliminary data.</text>
</comment>
<dbReference type="AlphaFoldDB" id="A0A9N7RE18"/>
<evidence type="ECO:0000313" key="3">
    <source>
        <dbReference type="EMBL" id="CAA0826539.1"/>
    </source>
</evidence>
<accession>A0A9N7RE18</accession>
<dbReference type="PANTHER" id="PTHR34064">
    <property type="entry name" value="OS04G0672300 PROTEIN"/>
    <property type="match status" value="1"/>
</dbReference>
<feature type="transmembrane region" description="Helical" evidence="2">
    <location>
        <begin position="80"/>
        <end position="100"/>
    </location>
</feature>
<protein>
    <submittedName>
        <fullName evidence="3">Uncharacterized protein</fullName>
    </submittedName>
</protein>
<keyword evidence="2" id="KW-0472">Membrane</keyword>
<sequence length="113" mass="11870">MFVCKDSLILSGTKSAGGSTPEKPSPVAMGPAEQSHHQITINSGGPAAGGAAAESINSVGRRFSFRRTRPMRIISDPKRILVFFATLSSIGTILLIYFTLSMAKLNSDGTASI</sequence>
<dbReference type="PANTHER" id="PTHR34064:SF4">
    <property type="entry name" value="PROTEIN, PUTATIVE-RELATED"/>
    <property type="match status" value="1"/>
</dbReference>
<reference evidence="3" key="1">
    <citation type="submission" date="2019-12" db="EMBL/GenBank/DDBJ databases">
        <authorList>
            <person name="Scholes J."/>
        </authorList>
    </citation>
    <scope>NUCLEOTIDE SEQUENCE</scope>
</reference>
<feature type="region of interest" description="Disordered" evidence="1">
    <location>
        <begin position="11"/>
        <end position="49"/>
    </location>
</feature>
<keyword evidence="2" id="KW-1133">Transmembrane helix</keyword>
<keyword evidence="4" id="KW-1185">Reference proteome</keyword>
<dbReference type="EMBL" id="CACSLK010027624">
    <property type="protein sequence ID" value="CAA0826539.1"/>
    <property type="molecule type" value="Genomic_DNA"/>
</dbReference>
<evidence type="ECO:0000313" key="4">
    <source>
        <dbReference type="Proteomes" id="UP001153555"/>
    </source>
</evidence>
<proteinExistence type="predicted"/>
<gene>
    <name evidence="3" type="ORF">SHERM_01740</name>
</gene>
<name>A0A9N7RE18_STRHE</name>
<organism evidence="3 4">
    <name type="scientific">Striga hermonthica</name>
    <name type="common">Purple witchweed</name>
    <name type="synonym">Buchnera hermonthica</name>
    <dbReference type="NCBI Taxonomy" id="68872"/>
    <lineage>
        <taxon>Eukaryota</taxon>
        <taxon>Viridiplantae</taxon>
        <taxon>Streptophyta</taxon>
        <taxon>Embryophyta</taxon>
        <taxon>Tracheophyta</taxon>
        <taxon>Spermatophyta</taxon>
        <taxon>Magnoliopsida</taxon>
        <taxon>eudicotyledons</taxon>
        <taxon>Gunneridae</taxon>
        <taxon>Pentapetalae</taxon>
        <taxon>asterids</taxon>
        <taxon>lamiids</taxon>
        <taxon>Lamiales</taxon>
        <taxon>Orobanchaceae</taxon>
        <taxon>Buchnereae</taxon>
        <taxon>Striga</taxon>
    </lineage>
</organism>
<evidence type="ECO:0000256" key="2">
    <source>
        <dbReference type="SAM" id="Phobius"/>
    </source>
</evidence>
<evidence type="ECO:0000256" key="1">
    <source>
        <dbReference type="SAM" id="MobiDB-lite"/>
    </source>
</evidence>
<dbReference type="Proteomes" id="UP001153555">
    <property type="component" value="Unassembled WGS sequence"/>
</dbReference>
<dbReference type="OrthoDB" id="893253at2759"/>